<evidence type="ECO:0000259" key="21">
    <source>
        <dbReference type="PROSITE" id="PS51385"/>
    </source>
</evidence>
<dbReference type="PROSITE" id="PS51383">
    <property type="entry name" value="YJEF_C_3"/>
    <property type="match status" value="1"/>
</dbReference>
<comment type="similarity">
    <text evidence="18">Belongs to the NnrE/AIBP family.</text>
</comment>
<comment type="catalytic activity">
    <reaction evidence="2 18 19">
        <text>(6R)-NADPHX = (6S)-NADPHX</text>
        <dbReference type="Rhea" id="RHEA:32227"/>
        <dbReference type="ChEBI" id="CHEBI:64076"/>
        <dbReference type="ChEBI" id="CHEBI:64077"/>
        <dbReference type="EC" id="5.1.99.6"/>
    </reaction>
</comment>
<evidence type="ECO:0000256" key="12">
    <source>
        <dbReference type="ARBA" id="ARBA00023239"/>
    </source>
</evidence>
<dbReference type="Proteomes" id="UP001170954">
    <property type="component" value="Unassembled WGS sequence"/>
</dbReference>
<comment type="function">
    <text evidence="17">Catalyzes the dehydration of the S-form of NAD(P)HX at the expense of ADP, which is converted to AMP. Together with NAD(P)HX epimerase, which catalyzes the epimerization of the S- and R-forms, the enzyme allows the repair of both epimers of NAD(P)HX, a damaged form of NAD(P)H that is a result of enzymatic or heat-dependent hydration.</text>
</comment>
<comment type="catalytic activity">
    <reaction evidence="16 17 19">
        <text>(6S)-NADPHX + ADP = AMP + phosphate + NADPH + H(+)</text>
        <dbReference type="Rhea" id="RHEA:32235"/>
        <dbReference type="ChEBI" id="CHEBI:15378"/>
        <dbReference type="ChEBI" id="CHEBI:43474"/>
        <dbReference type="ChEBI" id="CHEBI:57783"/>
        <dbReference type="ChEBI" id="CHEBI:64076"/>
        <dbReference type="ChEBI" id="CHEBI:456215"/>
        <dbReference type="ChEBI" id="CHEBI:456216"/>
        <dbReference type="EC" id="4.2.1.136"/>
    </reaction>
</comment>
<dbReference type="PANTHER" id="PTHR12592:SF0">
    <property type="entry name" value="ATP-DEPENDENT (S)-NAD(P)H-HYDRATE DEHYDRATASE"/>
    <property type="match status" value="1"/>
</dbReference>
<dbReference type="EC" id="5.1.99.6" evidence="19"/>
<dbReference type="Gene3D" id="3.40.50.10260">
    <property type="entry name" value="YjeF N-terminal domain"/>
    <property type="match status" value="1"/>
</dbReference>
<evidence type="ECO:0000256" key="13">
    <source>
        <dbReference type="ARBA" id="ARBA00023268"/>
    </source>
</evidence>
<keyword evidence="7 17" id="KW-0067">ATP-binding</keyword>
<feature type="binding site" evidence="18">
    <location>
        <begin position="127"/>
        <end position="133"/>
    </location>
    <ligand>
        <name>(6S)-NADPHX</name>
        <dbReference type="ChEBI" id="CHEBI:64076"/>
    </ligand>
</feature>
<dbReference type="InterPro" id="IPR030677">
    <property type="entry name" value="Nnr"/>
</dbReference>
<dbReference type="InterPro" id="IPR004443">
    <property type="entry name" value="YjeF_N_dom"/>
</dbReference>
<comment type="similarity">
    <text evidence="17">Belongs to the NnrD/CARKD family.</text>
</comment>
<reference evidence="22" key="2">
    <citation type="journal article" date="2022" name="Sci. Total Environ.">
        <title>Prevalence, transmission, and molecular epidemiology of tet(X)-positive bacteria among humans, animals, and environmental niches in China: An epidemiological, and genomic-based study.</title>
        <authorList>
            <person name="Dong N."/>
            <person name="Zeng Y."/>
            <person name="Cai C."/>
            <person name="Sun C."/>
            <person name="Lu J."/>
            <person name="Liu C."/>
            <person name="Zhou H."/>
            <person name="Sun Q."/>
            <person name="Shu L."/>
            <person name="Wang H."/>
            <person name="Wang Y."/>
            <person name="Wang S."/>
            <person name="Wu C."/>
            <person name="Chan E.W."/>
            <person name="Chen G."/>
            <person name="Shen Z."/>
            <person name="Chen S."/>
            <person name="Zhang R."/>
        </authorList>
    </citation>
    <scope>NUCLEOTIDE SEQUENCE</scope>
    <source>
        <strain evidence="22">R1692</strain>
    </source>
</reference>
<keyword evidence="12 17" id="KW-0456">Lyase</keyword>
<dbReference type="Gene3D" id="3.40.1190.20">
    <property type="match status" value="1"/>
</dbReference>
<organism evidence="22 23">
    <name type="scientific">Sphingobacterium hotanense</name>
    <dbReference type="NCBI Taxonomy" id="649196"/>
    <lineage>
        <taxon>Bacteria</taxon>
        <taxon>Pseudomonadati</taxon>
        <taxon>Bacteroidota</taxon>
        <taxon>Sphingobacteriia</taxon>
        <taxon>Sphingobacteriales</taxon>
        <taxon>Sphingobacteriaceae</taxon>
        <taxon>Sphingobacterium</taxon>
    </lineage>
</organism>
<dbReference type="RefSeq" id="WP_187773863.1">
    <property type="nucleotide sequence ID" value="NZ_CP030848.1"/>
</dbReference>
<evidence type="ECO:0000256" key="14">
    <source>
        <dbReference type="ARBA" id="ARBA00025153"/>
    </source>
</evidence>
<comment type="caution">
    <text evidence="22">The sequence shown here is derived from an EMBL/GenBank/DDBJ whole genome shotgun (WGS) entry which is preliminary data.</text>
</comment>
<name>A0ABT7NTI1_9SPHI</name>
<comment type="subunit">
    <text evidence="17">Homotetramer.</text>
</comment>
<sequence length="502" mass="54015">MKILNPSQLKHVDEQTITKQAISSWDLMQRASATVVAALLEYYPDVLEKQVYILSGKRNNGGDGLAIAGLLKALGAAVEVYLIDAEQYSPDNLKNQEKLGDNSIRKFSLEDRIHFEGDSMILDCLFGYGLNTALSSRWRSIIDQINTASAVRISVDMPSGLSCETHIAVDSPIIKADKVYTFQVPKLNLLLPEYGEFSKSFSILDIGLDADAMDEQETNMHYLTANSVKSLVPVRLKYCHKGTFGHALVIGGSYGKMGAVLLAAKAALRIGCGLVSVGIPHCGTNIIQTAFPEAMVFADTAELTLRDFNFPTDLTAIGMGVGMGTDEQTIRGFAIYLQSLSEDARLVLDADALNILAQQESLLQALPAETILSPHPKELSRLIGAWDNDYEKVSKAKVFAAQHQVYLIIKGANSVLVCPDGNLYFNSTGNPGMATGGTGDVLTGILTSLRAQGLSARAAAVLGIYLHGLAGDFAVKDTGEASLIASDIIDHLAKAFQELLDN</sequence>
<feature type="domain" description="YjeF N-terminal" evidence="21">
    <location>
        <begin position="9"/>
        <end position="214"/>
    </location>
</feature>
<comment type="catalytic activity">
    <reaction evidence="15 17 19">
        <text>(6S)-NADHX + ADP = AMP + phosphate + NADH + H(+)</text>
        <dbReference type="Rhea" id="RHEA:32223"/>
        <dbReference type="ChEBI" id="CHEBI:15378"/>
        <dbReference type="ChEBI" id="CHEBI:43474"/>
        <dbReference type="ChEBI" id="CHEBI:57945"/>
        <dbReference type="ChEBI" id="CHEBI:64074"/>
        <dbReference type="ChEBI" id="CHEBI:456215"/>
        <dbReference type="ChEBI" id="CHEBI:456216"/>
        <dbReference type="EC" id="4.2.1.136"/>
    </reaction>
</comment>
<evidence type="ECO:0000256" key="18">
    <source>
        <dbReference type="HAMAP-Rule" id="MF_01966"/>
    </source>
</evidence>
<dbReference type="EMBL" id="JACAGK010000090">
    <property type="protein sequence ID" value="MDM1050383.1"/>
    <property type="molecule type" value="Genomic_DNA"/>
</dbReference>
<feature type="binding site" evidence="18">
    <location>
        <position position="123"/>
    </location>
    <ligand>
        <name>K(+)</name>
        <dbReference type="ChEBI" id="CHEBI:29103"/>
    </ligand>
</feature>
<keyword evidence="13" id="KW-0511">Multifunctional enzyme</keyword>
<feature type="binding site" evidence="18">
    <location>
        <position position="156"/>
    </location>
    <ligand>
        <name>(6S)-NADPHX</name>
        <dbReference type="ChEBI" id="CHEBI:64076"/>
    </ligand>
</feature>
<protein>
    <recommendedName>
        <fullName evidence="19">Bifunctional NAD(P)H-hydrate repair enzyme</fullName>
    </recommendedName>
    <alternativeName>
        <fullName evidence="19">Nicotinamide nucleotide repair protein</fullName>
    </alternativeName>
    <domain>
        <recommendedName>
            <fullName evidence="19">ADP-dependent (S)-NAD(P)H-hydrate dehydratase</fullName>
            <ecNumber evidence="19">4.2.1.136</ecNumber>
        </recommendedName>
        <alternativeName>
            <fullName evidence="19">ADP-dependent NAD(P)HX dehydratase</fullName>
        </alternativeName>
    </domain>
    <domain>
        <recommendedName>
            <fullName evidence="19">NAD(P)H-hydrate epimerase</fullName>
            <ecNumber evidence="19">5.1.99.6</ecNumber>
        </recommendedName>
    </domain>
</protein>
<dbReference type="Pfam" id="PF03853">
    <property type="entry name" value="YjeF_N"/>
    <property type="match status" value="1"/>
</dbReference>
<feature type="binding site" evidence="18">
    <location>
        <begin position="59"/>
        <end position="63"/>
    </location>
    <ligand>
        <name>(6S)-NADPHX</name>
        <dbReference type="ChEBI" id="CHEBI:64076"/>
    </ligand>
</feature>
<dbReference type="HAMAP" id="MF_01965">
    <property type="entry name" value="NADHX_dehydratase"/>
    <property type="match status" value="1"/>
</dbReference>
<keyword evidence="10 17" id="KW-0520">NAD</keyword>
<comment type="similarity">
    <text evidence="4 19">In the C-terminal section; belongs to the NnrD/CARKD family.</text>
</comment>
<evidence type="ECO:0000313" key="23">
    <source>
        <dbReference type="Proteomes" id="UP001170954"/>
    </source>
</evidence>
<keyword evidence="9 18" id="KW-0630">Potassium</keyword>
<feature type="binding site" evidence="18">
    <location>
        <position position="159"/>
    </location>
    <ligand>
        <name>K(+)</name>
        <dbReference type="ChEBI" id="CHEBI:29103"/>
    </ligand>
</feature>
<reference evidence="22" key="1">
    <citation type="submission" date="2020-06" db="EMBL/GenBank/DDBJ databases">
        <authorList>
            <person name="Dong N."/>
        </authorList>
    </citation>
    <scope>NUCLEOTIDE SEQUENCE</scope>
    <source>
        <strain evidence="22">R1692</strain>
    </source>
</reference>
<evidence type="ECO:0000313" key="22">
    <source>
        <dbReference type="EMBL" id="MDM1050383.1"/>
    </source>
</evidence>
<feature type="binding site" evidence="17">
    <location>
        <position position="322"/>
    </location>
    <ligand>
        <name>(6S)-NADPHX</name>
        <dbReference type="ChEBI" id="CHEBI:64076"/>
    </ligand>
</feature>
<evidence type="ECO:0000256" key="16">
    <source>
        <dbReference type="ARBA" id="ARBA00049209"/>
    </source>
</evidence>
<comment type="cofactor">
    <cofactor evidence="18 19">
        <name>K(+)</name>
        <dbReference type="ChEBI" id="CHEBI:29103"/>
    </cofactor>
    <text evidence="18 19">Binds 1 potassium ion per subunit.</text>
</comment>
<evidence type="ECO:0000256" key="3">
    <source>
        <dbReference type="ARBA" id="ARBA00006001"/>
    </source>
</evidence>
<feature type="domain" description="YjeF C-terminal" evidence="20">
    <location>
        <begin position="224"/>
        <end position="499"/>
    </location>
</feature>
<evidence type="ECO:0000259" key="20">
    <source>
        <dbReference type="PROSITE" id="PS51383"/>
    </source>
</evidence>
<feature type="binding site" evidence="17">
    <location>
        <position position="440"/>
    </location>
    <ligand>
        <name>(6S)-NADPHX</name>
        <dbReference type="ChEBI" id="CHEBI:64076"/>
    </ligand>
</feature>
<dbReference type="Pfam" id="PF01256">
    <property type="entry name" value="Carb_kinase"/>
    <property type="match status" value="1"/>
</dbReference>
<dbReference type="HAMAP" id="MF_01966">
    <property type="entry name" value="NADHX_epimerase"/>
    <property type="match status" value="1"/>
</dbReference>
<evidence type="ECO:0000256" key="10">
    <source>
        <dbReference type="ARBA" id="ARBA00023027"/>
    </source>
</evidence>
<dbReference type="EC" id="4.2.1.136" evidence="19"/>
<evidence type="ECO:0000256" key="19">
    <source>
        <dbReference type="PIRNR" id="PIRNR017184"/>
    </source>
</evidence>
<feature type="binding site" evidence="17">
    <location>
        <position position="439"/>
    </location>
    <ligand>
        <name>AMP</name>
        <dbReference type="ChEBI" id="CHEBI:456215"/>
    </ligand>
</feature>
<dbReference type="InterPro" id="IPR017953">
    <property type="entry name" value="Carbohydrate_kinase_pred_CS"/>
</dbReference>
<dbReference type="SUPFAM" id="SSF64153">
    <property type="entry name" value="YjeF N-terminal domain-like"/>
    <property type="match status" value="1"/>
</dbReference>
<comment type="caution">
    <text evidence="18">Lacks conserved residue(s) required for the propagation of feature annotation.</text>
</comment>
<evidence type="ECO:0000256" key="4">
    <source>
        <dbReference type="ARBA" id="ARBA00009524"/>
    </source>
</evidence>
<evidence type="ECO:0000256" key="7">
    <source>
        <dbReference type="ARBA" id="ARBA00022840"/>
    </source>
</evidence>
<proteinExistence type="inferred from homology"/>
<gene>
    <name evidence="17" type="primary">nnrD</name>
    <name evidence="18" type="synonym">nnrE</name>
    <name evidence="22" type="ORF">HX018_19270</name>
</gene>
<keyword evidence="6 17" id="KW-0547">Nucleotide-binding</keyword>
<dbReference type="InterPro" id="IPR000631">
    <property type="entry name" value="CARKD"/>
</dbReference>
<keyword evidence="8 17" id="KW-0521">NADP</keyword>
<dbReference type="PANTHER" id="PTHR12592">
    <property type="entry name" value="ATP-DEPENDENT (S)-NAD(P)H-HYDRATE DEHYDRATASE FAMILY MEMBER"/>
    <property type="match status" value="1"/>
</dbReference>
<feature type="binding site" evidence="17">
    <location>
        <position position="375"/>
    </location>
    <ligand>
        <name>(6S)-NADPHX</name>
        <dbReference type="ChEBI" id="CHEBI:64076"/>
    </ligand>
</feature>
<dbReference type="PROSITE" id="PS01050">
    <property type="entry name" value="YJEF_C_2"/>
    <property type="match status" value="1"/>
</dbReference>
<comment type="function">
    <text evidence="14 19">Bifunctional enzyme that catalyzes the epimerization of the S- and R-forms of NAD(P)HX and the dehydration of the S-form of NAD(P)HX at the expense of ADP, which is converted to AMP. This allows the repair of both epimers of NAD(P)HX, a damaged form of NAD(P)H that is a result of enzymatic or heat-dependent hydration.</text>
</comment>
<evidence type="ECO:0000256" key="11">
    <source>
        <dbReference type="ARBA" id="ARBA00023235"/>
    </source>
</evidence>
<evidence type="ECO:0000256" key="2">
    <source>
        <dbReference type="ARBA" id="ARBA00000909"/>
    </source>
</evidence>
<evidence type="ECO:0000256" key="15">
    <source>
        <dbReference type="ARBA" id="ARBA00048238"/>
    </source>
</evidence>
<comment type="function">
    <text evidence="18">Catalyzes the epimerization of the S- and R-forms of NAD(P)HX, a damaged form of NAD(P)H that is a result of enzymatic or heat-dependent hydration. This is a prerequisite for the S-specific NAD(P)H-hydrate dehydratase to allow the repair of both epimers of NAD(P)HX.</text>
</comment>
<evidence type="ECO:0000256" key="6">
    <source>
        <dbReference type="ARBA" id="ARBA00022741"/>
    </source>
</evidence>
<evidence type="ECO:0000256" key="8">
    <source>
        <dbReference type="ARBA" id="ARBA00022857"/>
    </source>
</evidence>
<dbReference type="NCBIfam" id="TIGR00197">
    <property type="entry name" value="yjeF_nterm"/>
    <property type="match status" value="1"/>
</dbReference>
<dbReference type="InterPro" id="IPR029056">
    <property type="entry name" value="Ribokinase-like"/>
</dbReference>
<feature type="binding site" evidence="17">
    <location>
        <position position="259"/>
    </location>
    <ligand>
        <name>(6S)-NADPHX</name>
        <dbReference type="ChEBI" id="CHEBI:64076"/>
    </ligand>
</feature>
<dbReference type="InterPro" id="IPR036652">
    <property type="entry name" value="YjeF_N_dom_sf"/>
</dbReference>
<dbReference type="PIRSF" id="PIRSF017184">
    <property type="entry name" value="Nnr"/>
    <property type="match status" value="1"/>
</dbReference>
<comment type="catalytic activity">
    <reaction evidence="1 18 19">
        <text>(6R)-NADHX = (6S)-NADHX</text>
        <dbReference type="Rhea" id="RHEA:32215"/>
        <dbReference type="ChEBI" id="CHEBI:64074"/>
        <dbReference type="ChEBI" id="CHEBI:64075"/>
        <dbReference type="EC" id="5.1.99.6"/>
    </reaction>
</comment>
<comment type="cofactor">
    <cofactor evidence="17">
        <name>Mg(2+)</name>
        <dbReference type="ChEBI" id="CHEBI:18420"/>
    </cofactor>
</comment>
<feature type="binding site" evidence="17">
    <location>
        <begin position="410"/>
        <end position="414"/>
    </location>
    <ligand>
        <name>AMP</name>
        <dbReference type="ChEBI" id="CHEBI:456215"/>
    </ligand>
</feature>
<keyword evidence="23" id="KW-1185">Reference proteome</keyword>
<dbReference type="NCBIfam" id="TIGR00196">
    <property type="entry name" value="yjeF_cterm"/>
    <property type="match status" value="1"/>
</dbReference>
<keyword evidence="5 18" id="KW-0479">Metal-binding</keyword>
<keyword evidence="11 18" id="KW-0413">Isomerase</keyword>
<feature type="binding site" evidence="18">
    <location>
        <position position="60"/>
    </location>
    <ligand>
        <name>K(+)</name>
        <dbReference type="ChEBI" id="CHEBI:29103"/>
    </ligand>
</feature>
<dbReference type="CDD" id="cd01171">
    <property type="entry name" value="YXKO-related"/>
    <property type="match status" value="1"/>
</dbReference>
<dbReference type="PROSITE" id="PS51385">
    <property type="entry name" value="YJEF_N"/>
    <property type="match status" value="1"/>
</dbReference>
<evidence type="ECO:0000256" key="1">
    <source>
        <dbReference type="ARBA" id="ARBA00000013"/>
    </source>
</evidence>
<accession>A0ABT7NTI1</accession>
<comment type="similarity">
    <text evidence="3 19">In the N-terminal section; belongs to the NnrE/AIBP family.</text>
</comment>
<dbReference type="SUPFAM" id="SSF53613">
    <property type="entry name" value="Ribokinase-like"/>
    <property type="match status" value="1"/>
</dbReference>
<evidence type="ECO:0000256" key="17">
    <source>
        <dbReference type="HAMAP-Rule" id="MF_01965"/>
    </source>
</evidence>
<evidence type="ECO:0000256" key="9">
    <source>
        <dbReference type="ARBA" id="ARBA00022958"/>
    </source>
</evidence>
<evidence type="ECO:0000256" key="5">
    <source>
        <dbReference type="ARBA" id="ARBA00022723"/>
    </source>
</evidence>